<comment type="caution">
    <text evidence="2">The sequence shown here is derived from an EMBL/GenBank/DDBJ whole genome shotgun (WGS) entry which is preliminary data.</text>
</comment>
<feature type="signal peptide" evidence="1">
    <location>
        <begin position="1"/>
        <end position="26"/>
    </location>
</feature>
<evidence type="ECO:0008006" key="4">
    <source>
        <dbReference type="Google" id="ProtNLM"/>
    </source>
</evidence>
<proteinExistence type="predicted"/>
<dbReference type="NCBIfam" id="TIGR02780">
    <property type="entry name" value="TrbJ_Ti"/>
    <property type="match status" value="1"/>
</dbReference>
<evidence type="ECO:0000313" key="3">
    <source>
        <dbReference type="Proteomes" id="UP001189616"/>
    </source>
</evidence>
<organism evidence="2 3">
    <name type="scientific">Ralstonia condita</name>
    <dbReference type="NCBI Taxonomy" id="3058600"/>
    <lineage>
        <taxon>Bacteria</taxon>
        <taxon>Pseudomonadati</taxon>
        <taxon>Pseudomonadota</taxon>
        <taxon>Betaproteobacteria</taxon>
        <taxon>Burkholderiales</taxon>
        <taxon>Burkholderiaceae</taxon>
        <taxon>Ralstonia</taxon>
    </lineage>
</organism>
<sequence length="254" mass="27854">MYKHHTKTLCAFMAVVIGAVPTVSLAGSVAGTGGSTEVTQILNNLQLIQQYEQQVSTYVRQGLQYEAQLKNLIQNPASILPTDVQQMITGVSSIMSGGQSIGYNLQQIDANFASTFRSPQAKNFSDRFKQWNATGTDTFNSVLKVVGLQRDQYNSNQAALTDLYNRSQSTNGNLDALQTLSQINIRQIQQMQGLQELMAAQSQAETTYMQTQTSRQAESAAVAEGAKVLLQDVPTAYQTSKFAAKPRWSTILNK</sequence>
<accession>A0ABM9JSD2</accession>
<evidence type="ECO:0000256" key="1">
    <source>
        <dbReference type="SAM" id="SignalP"/>
    </source>
</evidence>
<protein>
    <recommendedName>
        <fullName evidence="4">P-type conjugative transfer protein TrbJ</fullName>
    </recommendedName>
</protein>
<reference evidence="2 3" key="1">
    <citation type="submission" date="2023-07" db="EMBL/GenBank/DDBJ databases">
        <authorList>
            <person name="Peeters C."/>
        </authorList>
    </citation>
    <scope>NUCLEOTIDE SEQUENCE [LARGE SCALE GENOMIC DNA]</scope>
    <source>
        <strain evidence="2 3">LMG 7141</strain>
    </source>
</reference>
<dbReference type="RefSeq" id="WP_316659751.1">
    <property type="nucleotide sequence ID" value="NZ_CATYWO010000013.1"/>
</dbReference>
<dbReference type="InterPro" id="IPR014147">
    <property type="entry name" value="T4SS_TrbJ"/>
</dbReference>
<keyword evidence="1" id="KW-0732">Signal</keyword>
<name>A0ABM9JSD2_9RALS</name>
<feature type="chain" id="PRO_5046850137" description="P-type conjugative transfer protein TrbJ" evidence="1">
    <location>
        <begin position="27"/>
        <end position="254"/>
    </location>
</feature>
<dbReference type="EMBL" id="CATYWO010000013">
    <property type="protein sequence ID" value="CAJ0802664.1"/>
    <property type="molecule type" value="Genomic_DNA"/>
</dbReference>
<gene>
    <name evidence="2" type="ORF">LMG7141_04141</name>
</gene>
<dbReference type="Proteomes" id="UP001189616">
    <property type="component" value="Unassembled WGS sequence"/>
</dbReference>
<keyword evidence="3" id="KW-1185">Reference proteome</keyword>
<evidence type="ECO:0000313" key="2">
    <source>
        <dbReference type="EMBL" id="CAJ0802664.1"/>
    </source>
</evidence>